<keyword evidence="4" id="KW-1185">Reference proteome</keyword>
<reference evidence="4" key="3">
    <citation type="journal article" date="2019" name="Int. J. Syst. Evol. Microbiol.">
        <title>The Global Catalogue of Microorganisms (GCM) 10K type strain sequencing project: providing services to taxonomists for standard genome sequencing and annotation.</title>
        <authorList>
            <consortium name="The Broad Institute Genomics Platform"/>
            <consortium name="The Broad Institute Genome Sequencing Center for Infectious Disease"/>
            <person name="Wu L."/>
            <person name="Ma J."/>
        </authorList>
    </citation>
    <scope>NUCLEOTIDE SEQUENCE [LARGE SCALE GENOMIC DNA]</scope>
    <source>
        <strain evidence="4">CGMCC 1.11013</strain>
    </source>
</reference>
<evidence type="ECO:0000313" key="4">
    <source>
        <dbReference type="Proteomes" id="UP000597138"/>
    </source>
</evidence>
<accession>A0A069P2J9</accession>
<organism evidence="2 3">
    <name type="scientific">Caballeronia grimmiae</name>
    <dbReference type="NCBI Taxonomy" id="1071679"/>
    <lineage>
        <taxon>Bacteria</taxon>
        <taxon>Pseudomonadati</taxon>
        <taxon>Pseudomonadota</taxon>
        <taxon>Betaproteobacteria</taxon>
        <taxon>Burkholderiales</taxon>
        <taxon>Burkholderiaceae</taxon>
        <taxon>Caballeronia</taxon>
    </lineage>
</organism>
<dbReference type="EMBL" id="JFHE01000011">
    <property type="protein sequence ID" value="KDR34823.1"/>
    <property type="molecule type" value="Genomic_DNA"/>
</dbReference>
<comment type="caution">
    <text evidence="2">The sequence shown here is derived from an EMBL/GenBank/DDBJ whole genome shotgun (WGS) entry which is preliminary data.</text>
</comment>
<dbReference type="Proteomes" id="UP000027439">
    <property type="component" value="Unassembled WGS sequence"/>
</dbReference>
<dbReference type="EMBL" id="BMEG01000002">
    <property type="protein sequence ID" value="GGD63120.1"/>
    <property type="molecule type" value="Genomic_DNA"/>
</dbReference>
<evidence type="ECO:0000313" key="2">
    <source>
        <dbReference type="EMBL" id="KDR34823.1"/>
    </source>
</evidence>
<name>A0A069P2J9_9BURK</name>
<dbReference type="AlphaFoldDB" id="A0A069P2J9"/>
<reference evidence="1" key="1">
    <citation type="journal article" date="2014" name="Int. J. Syst. Evol. Microbiol.">
        <title>Complete genome of a new Firmicutes species belonging to the dominant human colonic microbiota ('Ruminococcus bicirculans') reveals two chromosomes and a selective capacity to utilize plant glucans.</title>
        <authorList>
            <consortium name="NISC Comparative Sequencing Program"/>
            <person name="Wegmann U."/>
            <person name="Louis P."/>
            <person name="Goesmann A."/>
            <person name="Henrissat B."/>
            <person name="Duncan S.H."/>
            <person name="Flint H.J."/>
        </authorList>
    </citation>
    <scope>NUCLEOTIDE SEQUENCE</scope>
    <source>
        <strain evidence="1">CGMCC 1.11013</strain>
    </source>
</reference>
<proteinExistence type="predicted"/>
<gene>
    <name evidence="2" type="ORF">BG57_04015</name>
    <name evidence="1" type="ORF">GCM10010985_16520</name>
</gene>
<evidence type="ECO:0000313" key="1">
    <source>
        <dbReference type="EMBL" id="GGD63120.1"/>
    </source>
</evidence>
<protein>
    <submittedName>
        <fullName evidence="2">Uncharacterized protein</fullName>
    </submittedName>
</protein>
<dbReference type="Proteomes" id="UP000597138">
    <property type="component" value="Unassembled WGS sequence"/>
</dbReference>
<sequence length="66" mass="7470">MQTPARNTDLRHVDTSGALTLEERRAVLRQRQREALGLTAPRVEIGKFHVPACVARQFAYLNVSPR</sequence>
<reference evidence="1" key="4">
    <citation type="submission" date="2024-05" db="EMBL/GenBank/DDBJ databases">
        <authorList>
            <person name="Sun Q."/>
            <person name="Zhou Y."/>
        </authorList>
    </citation>
    <scope>NUCLEOTIDE SEQUENCE</scope>
    <source>
        <strain evidence="1">CGMCC 1.11013</strain>
    </source>
</reference>
<evidence type="ECO:0000313" key="3">
    <source>
        <dbReference type="Proteomes" id="UP000027439"/>
    </source>
</evidence>
<reference evidence="2 3" key="2">
    <citation type="submission" date="2014-03" db="EMBL/GenBank/DDBJ databases">
        <title>Draft Genome Sequences of Four Burkholderia Strains.</title>
        <authorList>
            <person name="Liu X.Y."/>
            <person name="Li C.X."/>
            <person name="Xu J.H."/>
        </authorList>
    </citation>
    <scope>NUCLEOTIDE SEQUENCE [LARGE SCALE GENOMIC DNA]</scope>
    <source>
        <strain evidence="2 3">R27</strain>
    </source>
</reference>